<proteinExistence type="predicted"/>
<dbReference type="PANTHER" id="PTHR42648">
    <property type="entry name" value="TRANSPOSASE, PUTATIVE-RELATED"/>
    <property type="match status" value="1"/>
</dbReference>
<dbReference type="InterPro" id="IPR012337">
    <property type="entry name" value="RNaseH-like_sf"/>
</dbReference>
<gene>
    <name evidence="1" type="ORF">KK1_030655</name>
</gene>
<evidence type="ECO:0000313" key="1">
    <source>
        <dbReference type="EMBL" id="KYP47704.1"/>
    </source>
</evidence>
<name>A0A151RYT6_CAJCA</name>
<evidence type="ECO:0000313" key="2">
    <source>
        <dbReference type="Proteomes" id="UP000075243"/>
    </source>
</evidence>
<dbReference type="Proteomes" id="UP000075243">
    <property type="component" value="Unassembled WGS sequence"/>
</dbReference>
<dbReference type="EMBL" id="KQ483520">
    <property type="protein sequence ID" value="KYP47704.1"/>
    <property type="molecule type" value="Genomic_DNA"/>
</dbReference>
<accession>A0A151RYT6</accession>
<dbReference type="InterPro" id="IPR039537">
    <property type="entry name" value="Retrotran_Ty1/copia-like"/>
</dbReference>
<protein>
    <submittedName>
        <fullName evidence="1">Retrovirus-related Pol polyprotein from transposon TNT 1-94</fullName>
    </submittedName>
</protein>
<reference evidence="1" key="1">
    <citation type="journal article" date="2012" name="Nat. Biotechnol.">
        <title>Draft genome sequence of pigeonpea (Cajanus cajan), an orphan legume crop of resource-poor farmers.</title>
        <authorList>
            <person name="Varshney R.K."/>
            <person name="Chen W."/>
            <person name="Li Y."/>
            <person name="Bharti A.K."/>
            <person name="Saxena R.K."/>
            <person name="Schlueter J.A."/>
            <person name="Donoghue M.T."/>
            <person name="Azam S."/>
            <person name="Fan G."/>
            <person name="Whaley A.M."/>
            <person name="Farmer A.D."/>
            <person name="Sheridan J."/>
            <person name="Iwata A."/>
            <person name="Tuteja R."/>
            <person name="Penmetsa R.V."/>
            <person name="Wu W."/>
            <person name="Upadhyaya H.D."/>
            <person name="Yang S.P."/>
            <person name="Shah T."/>
            <person name="Saxena K.B."/>
            <person name="Michael T."/>
            <person name="McCombie W.R."/>
            <person name="Yang B."/>
            <person name="Zhang G."/>
            <person name="Yang H."/>
            <person name="Wang J."/>
            <person name="Spillane C."/>
            <person name="Cook D.R."/>
            <person name="May G.D."/>
            <person name="Xu X."/>
            <person name="Jackson S.A."/>
        </authorList>
    </citation>
    <scope>NUCLEOTIDE SEQUENCE [LARGE SCALE GENOMIC DNA]</scope>
</reference>
<sequence length="116" mass="13608">MPRCHNIIASPQFNRHIVELGLTLLTQANLPIQFWDHAFLTSVYLINRLPSSSIQNAVPYHKLFHQPPDYHFLKVFGCSCFPHLRPYNKNKLQFRSQECVFFGVFNLSQRLQVPCH</sequence>
<keyword evidence="2" id="KW-1185">Reference proteome</keyword>
<dbReference type="OMA" id="WYHACAT"/>
<dbReference type="AlphaFoldDB" id="A0A151RYT6"/>
<dbReference type="SUPFAM" id="SSF53098">
    <property type="entry name" value="Ribonuclease H-like"/>
    <property type="match status" value="1"/>
</dbReference>
<organism evidence="1 2">
    <name type="scientific">Cajanus cajan</name>
    <name type="common">Pigeon pea</name>
    <name type="synonym">Cajanus indicus</name>
    <dbReference type="NCBI Taxonomy" id="3821"/>
    <lineage>
        <taxon>Eukaryota</taxon>
        <taxon>Viridiplantae</taxon>
        <taxon>Streptophyta</taxon>
        <taxon>Embryophyta</taxon>
        <taxon>Tracheophyta</taxon>
        <taxon>Spermatophyta</taxon>
        <taxon>Magnoliopsida</taxon>
        <taxon>eudicotyledons</taxon>
        <taxon>Gunneridae</taxon>
        <taxon>Pentapetalae</taxon>
        <taxon>rosids</taxon>
        <taxon>fabids</taxon>
        <taxon>Fabales</taxon>
        <taxon>Fabaceae</taxon>
        <taxon>Papilionoideae</taxon>
        <taxon>50 kb inversion clade</taxon>
        <taxon>NPAAA clade</taxon>
        <taxon>indigoferoid/millettioid clade</taxon>
        <taxon>Phaseoleae</taxon>
        <taxon>Cajanus</taxon>
    </lineage>
</organism>
<dbReference type="STRING" id="3821.A0A151RYT6"/>
<dbReference type="PANTHER" id="PTHR42648:SF26">
    <property type="entry name" value="INTEGRASE CATALYTIC DOMAIN-CONTAINING PROTEIN"/>
    <property type="match status" value="1"/>
</dbReference>
<dbReference type="Gramene" id="C.cajan_28121.t">
    <property type="protein sequence ID" value="C.cajan_28121.t.cds1"/>
    <property type="gene ID" value="C.cajan_28121"/>
</dbReference>